<dbReference type="SMART" id="SM01115">
    <property type="entry name" value="cwf21"/>
    <property type="match status" value="1"/>
</dbReference>
<feature type="compositionally biased region" description="Low complexity" evidence="3">
    <location>
        <begin position="87"/>
        <end position="96"/>
    </location>
</feature>
<reference evidence="7" key="1">
    <citation type="submission" date="2020-12" db="EMBL/GenBank/DDBJ databases">
        <authorList>
            <person name="Iha C."/>
        </authorList>
    </citation>
    <scope>NUCLEOTIDE SEQUENCE</scope>
</reference>
<dbReference type="InterPro" id="IPR000061">
    <property type="entry name" value="Surp"/>
</dbReference>
<dbReference type="InterPro" id="IPR000504">
    <property type="entry name" value="RRM_dom"/>
</dbReference>
<dbReference type="Proteomes" id="UP000708148">
    <property type="component" value="Unassembled WGS sequence"/>
</dbReference>
<dbReference type="AlphaFoldDB" id="A0A8S1J3U9"/>
<dbReference type="Pfam" id="PF04818">
    <property type="entry name" value="CID"/>
    <property type="match status" value="1"/>
</dbReference>
<dbReference type="Gene3D" id="3.30.70.330">
    <property type="match status" value="1"/>
</dbReference>
<protein>
    <recommendedName>
        <fullName evidence="9">U2 snRNP-associated SURP motif-containing protein</fullName>
    </recommendedName>
</protein>
<evidence type="ECO:0000259" key="4">
    <source>
        <dbReference type="PROSITE" id="PS50102"/>
    </source>
</evidence>
<dbReference type="CDD" id="cd21371">
    <property type="entry name" value="cwf21_RRC1-like"/>
    <property type="match status" value="1"/>
</dbReference>
<feature type="domain" description="SURP motif" evidence="5">
    <location>
        <begin position="334"/>
        <end position="377"/>
    </location>
</feature>
<dbReference type="CDD" id="cd12223">
    <property type="entry name" value="RRM_SR140"/>
    <property type="match status" value="1"/>
</dbReference>
<dbReference type="InterPro" id="IPR008942">
    <property type="entry name" value="ENTH_VHS"/>
</dbReference>
<dbReference type="Gene3D" id="6.10.140.420">
    <property type="match status" value="1"/>
</dbReference>
<accession>A0A8S1J3U9</accession>
<feature type="compositionally biased region" description="Basic and acidic residues" evidence="3">
    <location>
        <begin position="852"/>
        <end position="886"/>
    </location>
</feature>
<feature type="compositionally biased region" description="Basic and acidic residues" evidence="3">
    <location>
        <begin position="18"/>
        <end position="31"/>
    </location>
</feature>
<dbReference type="Gene3D" id="1.25.40.90">
    <property type="match status" value="1"/>
</dbReference>
<dbReference type="PANTHER" id="PTHR23140">
    <property type="entry name" value="RNA PROCESSING PROTEIN LD23810P"/>
    <property type="match status" value="1"/>
</dbReference>
<evidence type="ECO:0000256" key="2">
    <source>
        <dbReference type="PROSITE-ProRule" id="PRU00176"/>
    </source>
</evidence>
<dbReference type="Gene3D" id="1.10.10.790">
    <property type="entry name" value="Surp module"/>
    <property type="match status" value="1"/>
</dbReference>
<dbReference type="SUPFAM" id="SSF54928">
    <property type="entry name" value="RNA-binding domain, RBD"/>
    <property type="match status" value="1"/>
</dbReference>
<dbReference type="SUPFAM" id="SSF48464">
    <property type="entry name" value="ENTH/VHS domain"/>
    <property type="match status" value="1"/>
</dbReference>
<feature type="compositionally biased region" description="Basic and acidic residues" evidence="3">
    <location>
        <begin position="780"/>
        <end position="794"/>
    </location>
</feature>
<evidence type="ECO:0000256" key="3">
    <source>
        <dbReference type="SAM" id="MobiDB-lite"/>
    </source>
</evidence>
<dbReference type="Pfam" id="PF08312">
    <property type="entry name" value="cwf21"/>
    <property type="match status" value="1"/>
</dbReference>
<dbReference type="PROSITE" id="PS51391">
    <property type="entry name" value="CID"/>
    <property type="match status" value="1"/>
</dbReference>
<dbReference type="GO" id="GO:0006396">
    <property type="term" value="P:RNA processing"/>
    <property type="evidence" value="ECO:0007669"/>
    <property type="project" value="InterPro"/>
</dbReference>
<evidence type="ECO:0000313" key="8">
    <source>
        <dbReference type="Proteomes" id="UP000708148"/>
    </source>
</evidence>
<feature type="region of interest" description="Disordered" evidence="3">
    <location>
        <begin position="645"/>
        <end position="814"/>
    </location>
</feature>
<organism evidence="7 8">
    <name type="scientific">Ostreobium quekettii</name>
    <dbReference type="NCBI Taxonomy" id="121088"/>
    <lineage>
        <taxon>Eukaryota</taxon>
        <taxon>Viridiplantae</taxon>
        <taxon>Chlorophyta</taxon>
        <taxon>core chlorophytes</taxon>
        <taxon>Ulvophyceae</taxon>
        <taxon>TCBD clade</taxon>
        <taxon>Bryopsidales</taxon>
        <taxon>Ostreobineae</taxon>
        <taxon>Ostreobiaceae</taxon>
        <taxon>Ostreobium</taxon>
    </lineage>
</organism>
<sequence>MHNHLSFAVVRKRTPYQKHKEKEEEKKKRADEEAAKLYEEFVESFKADEEKPGHKTFVRGGTIMPGTNAPPVPPAEGAGAGLGGSSTGNTGKKSGGQYVPSFIPPSMVAAMKADEEAKAMAKEPVAESELTLPSRKAEKGKPKNIDLMLETLKRDQELREERFKSRREGRATGFDVFPDDNQGSFADGDPYTTNLYVGNLAPDVDEDILKKEFGRFGAIASVKIMWPRDEDQRRRGRNCGFVAFMRREDAQRAQEKLNGEMLHEYELRIGWGKSVPIPPVPIYPPPSAETLRKLQHPGMSAMVQQHLPKPKEEAQGVGPDIEVQIPADGHVRYIVDLLASYVLRDGCAFEQVVMEREVGNPMFSFLFDLQSPEHAYYRWKLFSLAEDDSMRSWQIDPFVMVAGGPRWIPPAMCIGDGSQLTAAQKGGDGRDRFKGLSDFERDKFEDMLRSLRVDRQSICDAMVFALNNADAASEVVDILFESLTLAETPLGLKVARLFLVSDILHNSTAPVRNASQYRSKLEDRLADVFESFHLAYTALDSKTEQEATRRHVLRVLRIWRDWFIFSNDYLNGLQATFLHGGASAAADAPQNAALAAELHSLPDEDIERRCRQNGLSIHGGRPAQLCRLLGLDAYLHGEPQLELDVSSSHRRDAAPDKAPIAAPPATSGQDMFDDAGEGQGAGQGADPGSPTRGFGNGVVGPGGPEGPRGADVDRRASAWTAVDEQQERRAQPEGPISKWLLEEQDDARGGDAQQISGSSEKIFSDAGSTPVIQSGVRTPVGEERPPGPEHREEGAGGAARMDEEELRHRQRMRKVEMDVMVFREDLEDQGLDKDEVEARVAGHRATLLAASERPDGPKETERSGEKERDRGRDRGRDREREREKDRSRHKSRGKEGERREKGPGREREKGGRDRGDARGRDRRKQSGGSSPRSGSAGRSRSPRRGRTRATSGQRRRSRSRSARSQKGRRSASGHRRRR</sequence>
<feature type="domain" description="RRM" evidence="4">
    <location>
        <begin position="193"/>
        <end position="274"/>
    </location>
</feature>
<dbReference type="InterPro" id="IPR035967">
    <property type="entry name" value="SWAP/Surp_sf"/>
</dbReference>
<evidence type="ECO:0000256" key="1">
    <source>
        <dbReference type="ARBA" id="ARBA00022884"/>
    </source>
</evidence>
<dbReference type="SUPFAM" id="SSF109905">
    <property type="entry name" value="Surp module (SWAP domain)"/>
    <property type="match status" value="1"/>
</dbReference>
<feature type="compositionally biased region" description="Basic and acidic residues" evidence="3">
    <location>
        <begin position="893"/>
        <end position="919"/>
    </location>
</feature>
<evidence type="ECO:0000313" key="7">
    <source>
        <dbReference type="EMBL" id="CAD7701765.1"/>
    </source>
</evidence>
<dbReference type="SMART" id="SM00582">
    <property type="entry name" value="RPR"/>
    <property type="match status" value="1"/>
</dbReference>
<dbReference type="InterPro" id="IPR035009">
    <property type="entry name" value="SR140_RRM"/>
</dbReference>
<name>A0A8S1J3U9_9CHLO</name>
<dbReference type="InterPro" id="IPR035979">
    <property type="entry name" value="RBD_domain_sf"/>
</dbReference>
<dbReference type="InterPro" id="IPR012677">
    <property type="entry name" value="Nucleotide-bd_a/b_plait_sf"/>
</dbReference>
<dbReference type="GO" id="GO:0005634">
    <property type="term" value="C:nucleus"/>
    <property type="evidence" value="ECO:0007669"/>
    <property type="project" value="TreeGrafter"/>
</dbReference>
<comment type="caution">
    <text evidence="7">The sequence shown here is derived from an EMBL/GenBank/DDBJ whole genome shotgun (WGS) entry which is preliminary data.</text>
</comment>
<feature type="compositionally biased region" description="Basic and acidic residues" evidence="3">
    <location>
        <begin position="826"/>
        <end position="840"/>
    </location>
</feature>
<dbReference type="EMBL" id="CAJHUC010001629">
    <property type="protein sequence ID" value="CAD7701765.1"/>
    <property type="molecule type" value="Genomic_DNA"/>
</dbReference>
<feature type="compositionally biased region" description="Polar residues" evidence="3">
    <location>
        <begin position="753"/>
        <end position="776"/>
    </location>
</feature>
<keyword evidence="8" id="KW-1185">Reference proteome</keyword>
<dbReference type="SMART" id="SM00648">
    <property type="entry name" value="SWAP"/>
    <property type="match status" value="1"/>
</dbReference>
<evidence type="ECO:0008006" key="9">
    <source>
        <dbReference type="Google" id="ProtNLM"/>
    </source>
</evidence>
<proteinExistence type="predicted"/>
<dbReference type="PROSITE" id="PS50102">
    <property type="entry name" value="RRM"/>
    <property type="match status" value="1"/>
</dbReference>
<feature type="compositionally biased region" description="Gly residues" evidence="3">
    <location>
        <begin position="694"/>
        <end position="706"/>
    </location>
</feature>
<feature type="region of interest" description="Disordered" evidence="3">
    <location>
        <begin position="45"/>
        <end position="97"/>
    </location>
</feature>
<evidence type="ECO:0000259" key="5">
    <source>
        <dbReference type="PROSITE" id="PS50128"/>
    </source>
</evidence>
<dbReference type="Pfam" id="PF00076">
    <property type="entry name" value="RRM_1"/>
    <property type="match status" value="1"/>
</dbReference>
<feature type="region of interest" description="Disordered" evidence="3">
    <location>
        <begin position="826"/>
        <end position="978"/>
    </location>
</feature>
<gene>
    <name evidence="7" type="ORF">OSTQU699_LOCUS7122</name>
</gene>
<feature type="compositionally biased region" description="Basic residues" evidence="3">
    <location>
        <begin position="940"/>
        <end position="978"/>
    </location>
</feature>
<feature type="compositionally biased region" description="Low complexity" evidence="3">
    <location>
        <begin position="656"/>
        <end position="665"/>
    </location>
</feature>
<dbReference type="Pfam" id="PF01805">
    <property type="entry name" value="Surp"/>
    <property type="match status" value="1"/>
</dbReference>
<dbReference type="PANTHER" id="PTHR23140:SF0">
    <property type="entry name" value="U2 SNRNP-ASSOCIATED SURP MOTIF-CONTAINING PROTEIN"/>
    <property type="match status" value="1"/>
</dbReference>
<dbReference type="SMART" id="SM00360">
    <property type="entry name" value="RRM"/>
    <property type="match status" value="1"/>
</dbReference>
<dbReference type="InterPro" id="IPR006569">
    <property type="entry name" value="CID_dom"/>
</dbReference>
<dbReference type="InterPro" id="IPR047491">
    <property type="entry name" value="RRC1-like_cwf21"/>
</dbReference>
<dbReference type="InterPro" id="IPR051485">
    <property type="entry name" value="SR-CTD_assoc_factor"/>
</dbReference>
<dbReference type="OrthoDB" id="377209at2759"/>
<dbReference type="PROSITE" id="PS50128">
    <property type="entry name" value="SURP"/>
    <property type="match status" value="1"/>
</dbReference>
<evidence type="ECO:0000259" key="6">
    <source>
        <dbReference type="PROSITE" id="PS51391"/>
    </source>
</evidence>
<dbReference type="InterPro" id="IPR013170">
    <property type="entry name" value="mRNA_splic_Cwf21_dom"/>
</dbReference>
<keyword evidence="1 2" id="KW-0694">RNA-binding</keyword>
<feature type="region of interest" description="Disordered" evidence="3">
    <location>
        <begin position="1"/>
        <end position="31"/>
    </location>
</feature>
<feature type="compositionally biased region" description="Low complexity" evidence="3">
    <location>
        <begin position="926"/>
        <end position="939"/>
    </location>
</feature>
<feature type="domain" description="CID" evidence="6">
    <location>
        <begin position="436"/>
        <end position="581"/>
    </location>
</feature>
<dbReference type="GO" id="GO:0003723">
    <property type="term" value="F:RNA binding"/>
    <property type="evidence" value="ECO:0007669"/>
    <property type="project" value="UniProtKB-UniRule"/>
</dbReference>